<comment type="caution">
    <text evidence="2">The sequence shown here is derived from an EMBL/GenBank/DDBJ whole genome shotgun (WGS) entry which is preliminary data.</text>
</comment>
<dbReference type="PROSITE" id="PS51257">
    <property type="entry name" value="PROKAR_LIPOPROTEIN"/>
    <property type="match status" value="1"/>
</dbReference>
<dbReference type="Pfam" id="PF12582">
    <property type="entry name" value="DUF3757"/>
    <property type="match status" value="1"/>
</dbReference>
<feature type="signal peptide" evidence="1">
    <location>
        <begin position="1"/>
        <end position="20"/>
    </location>
</feature>
<reference evidence="2 3" key="1">
    <citation type="submission" date="2020-01" db="EMBL/GenBank/DDBJ databases">
        <authorList>
            <person name="Lee S.D."/>
        </authorList>
    </citation>
    <scope>NUCLEOTIDE SEQUENCE [LARGE SCALE GENOMIC DNA]</scope>
    <source>
        <strain evidence="2 3">SAP-1</strain>
    </source>
</reference>
<sequence length="137" mass="15105">MNKTTSFILLTVLLSPAVWAASCPSVTSVQKGCDEGDCKKISFEDENGKWAGSQSGLISRDINHFLQATRVKMYGGEGINCTYKTQGDGRVNISFLGKEDKLYSFKLSDKWLDQQDDIAICTATSHTHCSFEPKIAE</sequence>
<dbReference type="EMBL" id="JAADJU010000008">
    <property type="protein sequence ID" value="NMP28403.1"/>
    <property type="molecule type" value="Genomic_DNA"/>
</dbReference>
<gene>
    <name evidence="2" type="ORF">GW590_16195</name>
</gene>
<dbReference type="Proteomes" id="UP000585363">
    <property type="component" value="Unassembled WGS sequence"/>
</dbReference>
<dbReference type="InterPro" id="IPR022231">
    <property type="entry name" value="DUF3757"/>
</dbReference>
<keyword evidence="1" id="KW-0732">Signal</keyword>
<reference evidence="2 3" key="2">
    <citation type="submission" date="2020-06" db="EMBL/GenBank/DDBJ databases">
        <title>Polyphasic characterization of a Rahnella strain isolated from tree sap.</title>
        <authorList>
            <person name="Kim I.S."/>
        </authorList>
    </citation>
    <scope>NUCLEOTIDE SEQUENCE [LARGE SCALE GENOMIC DNA]</scope>
    <source>
        <strain evidence="2 3">SAP-1</strain>
    </source>
</reference>
<protein>
    <submittedName>
        <fullName evidence="2">DUF3757 domain-containing protein</fullName>
    </submittedName>
</protein>
<feature type="chain" id="PRO_5032612857" evidence="1">
    <location>
        <begin position="21"/>
        <end position="137"/>
    </location>
</feature>
<accession>A0A848MM63</accession>
<name>A0A848MM63_9GAMM</name>
<evidence type="ECO:0000313" key="3">
    <source>
        <dbReference type="Proteomes" id="UP000585363"/>
    </source>
</evidence>
<keyword evidence="3" id="KW-1185">Reference proteome</keyword>
<dbReference type="AlphaFoldDB" id="A0A848MM63"/>
<proteinExistence type="predicted"/>
<evidence type="ECO:0000313" key="2">
    <source>
        <dbReference type="EMBL" id="NMP28403.1"/>
    </source>
</evidence>
<dbReference type="RefSeq" id="WP_169404101.1">
    <property type="nucleotide sequence ID" value="NZ_JAADJU010000008.1"/>
</dbReference>
<evidence type="ECO:0000256" key="1">
    <source>
        <dbReference type="SAM" id="SignalP"/>
    </source>
</evidence>
<organism evidence="2 3">
    <name type="scientific">Rouxiella aceris</name>
    <dbReference type="NCBI Taxonomy" id="2703884"/>
    <lineage>
        <taxon>Bacteria</taxon>
        <taxon>Pseudomonadati</taxon>
        <taxon>Pseudomonadota</taxon>
        <taxon>Gammaproteobacteria</taxon>
        <taxon>Enterobacterales</taxon>
        <taxon>Yersiniaceae</taxon>
        <taxon>Rouxiella</taxon>
    </lineage>
</organism>